<proteinExistence type="predicted"/>
<dbReference type="Gene3D" id="3.30.910.20">
    <property type="entry name" value="Skp domain"/>
    <property type="match status" value="1"/>
</dbReference>
<protein>
    <submittedName>
        <fullName evidence="3">Uncharacterized protein</fullName>
    </submittedName>
</protein>
<evidence type="ECO:0000313" key="3">
    <source>
        <dbReference type="EMBL" id="ASF44692.1"/>
    </source>
</evidence>
<dbReference type="InterPro" id="IPR024930">
    <property type="entry name" value="Skp_dom_sf"/>
</dbReference>
<accession>A0A1Z4BTY1</accession>
<keyword evidence="1" id="KW-0175">Coiled coil</keyword>
<keyword evidence="4" id="KW-1185">Reference proteome</keyword>
<dbReference type="KEGG" id="mpsy:CEK71_00660"/>
<evidence type="ECO:0000256" key="1">
    <source>
        <dbReference type="SAM" id="Coils"/>
    </source>
</evidence>
<feature type="coiled-coil region" evidence="1">
    <location>
        <begin position="57"/>
        <end position="84"/>
    </location>
</feature>
<sequence>MPQKTAASLLFILLAGCDALQSSPPAPAPAEIKWVVADKYTLTQAVTAALTRADPAIELGKKQYKEMSNERQFLNKQIEHLELDLRLQCYEAWDKVHKQGPAKSGQPPSKPPTRLDYSPSNPIDYDDPDYRACLRKITTDPLLNDLQSKQHTYYFEQEREYSQREQTLRQNTESTLTQLLDTYAQAHGYQLIIESGERNVLFNRNKIVLNVTADLLDFIGKQPLITPAPPVANKPATGGNPSPP</sequence>
<organism evidence="3 4">
    <name type="scientific">Methylovulum psychrotolerans</name>
    <dbReference type="NCBI Taxonomy" id="1704499"/>
    <lineage>
        <taxon>Bacteria</taxon>
        <taxon>Pseudomonadati</taxon>
        <taxon>Pseudomonadota</taxon>
        <taxon>Gammaproteobacteria</taxon>
        <taxon>Methylococcales</taxon>
        <taxon>Methylococcaceae</taxon>
        <taxon>Methylovulum</taxon>
    </lineage>
</organism>
<feature type="region of interest" description="Disordered" evidence="2">
    <location>
        <begin position="98"/>
        <end position="123"/>
    </location>
</feature>
<dbReference type="PROSITE" id="PS51257">
    <property type="entry name" value="PROKAR_LIPOPROTEIN"/>
    <property type="match status" value="1"/>
</dbReference>
<name>A0A1Z4BTY1_9GAMM</name>
<evidence type="ECO:0000256" key="2">
    <source>
        <dbReference type="SAM" id="MobiDB-lite"/>
    </source>
</evidence>
<dbReference type="RefSeq" id="WP_088617575.1">
    <property type="nucleotide sequence ID" value="NZ_CP022129.1"/>
</dbReference>
<dbReference type="Proteomes" id="UP000197019">
    <property type="component" value="Chromosome"/>
</dbReference>
<dbReference type="AlphaFoldDB" id="A0A1Z4BTY1"/>
<dbReference type="EMBL" id="CP022129">
    <property type="protein sequence ID" value="ASF44692.1"/>
    <property type="molecule type" value="Genomic_DNA"/>
</dbReference>
<reference evidence="3 4" key="1">
    <citation type="submission" date="2017-06" db="EMBL/GenBank/DDBJ databases">
        <title>Genome Sequencing of the methanotroph Methylovulum psychrotolerants str. HV10-M2 isolated from a high-altitude environment.</title>
        <authorList>
            <person name="Mateos-Rivera A."/>
        </authorList>
    </citation>
    <scope>NUCLEOTIDE SEQUENCE [LARGE SCALE GENOMIC DNA]</scope>
    <source>
        <strain evidence="3 4">HV10_M2</strain>
    </source>
</reference>
<gene>
    <name evidence="3" type="ORF">CEK71_00660</name>
</gene>
<evidence type="ECO:0000313" key="4">
    <source>
        <dbReference type="Proteomes" id="UP000197019"/>
    </source>
</evidence>